<dbReference type="GO" id="GO:0008320">
    <property type="term" value="F:protein transmembrane transporter activity"/>
    <property type="evidence" value="ECO:0007669"/>
    <property type="project" value="TreeGrafter"/>
</dbReference>
<dbReference type="PROSITE" id="PS51779">
    <property type="entry name" value="POTRA"/>
    <property type="match status" value="1"/>
</dbReference>
<dbReference type="AlphaFoldDB" id="A0A5B8XF58"/>
<name>A0A5B8XF58_9RICK</name>
<dbReference type="InterPro" id="IPR005565">
    <property type="entry name" value="Hemolysn_activator_HlyB_C"/>
</dbReference>
<comment type="similarity">
    <text evidence="2">Belongs to the TPS (TC 1.B.20) family.</text>
</comment>
<dbReference type="Gene3D" id="2.40.160.50">
    <property type="entry name" value="membrane protein fhac: a member of the omp85/tpsb transporter family"/>
    <property type="match status" value="1"/>
</dbReference>
<keyword evidence="7" id="KW-0472">Membrane</keyword>
<dbReference type="PANTHER" id="PTHR34597:SF3">
    <property type="entry name" value="OUTER MEMBRANE TRANSPORTER CDIB"/>
    <property type="match status" value="1"/>
</dbReference>
<dbReference type="InterPro" id="IPR013686">
    <property type="entry name" value="Polypept-transport_assoc_ShlB"/>
</dbReference>
<dbReference type="PANTHER" id="PTHR34597">
    <property type="entry name" value="SLR1661 PROTEIN"/>
    <property type="match status" value="1"/>
</dbReference>
<evidence type="ECO:0000256" key="8">
    <source>
        <dbReference type="ARBA" id="ARBA00023237"/>
    </source>
</evidence>
<comment type="subcellular location">
    <subcellularLocation>
        <location evidence="1">Cell outer membrane</location>
    </subcellularLocation>
</comment>
<evidence type="ECO:0000256" key="4">
    <source>
        <dbReference type="ARBA" id="ARBA00022452"/>
    </source>
</evidence>
<dbReference type="GO" id="GO:0098046">
    <property type="term" value="C:type V protein secretion system complex"/>
    <property type="evidence" value="ECO:0007669"/>
    <property type="project" value="TreeGrafter"/>
</dbReference>
<evidence type="ECO:0000256" key="6">
    <source>
        <dbReference type="ARBA" id="ARBA00022927"/>
    </source>
</evidence>
<accession>A0A5B8XF58</accession>
<evidence type="ECO:0000313" key="10">
    <source>
        <dbReference type="EMBL" id="QED23054.1"/>
    </source>
</evidence>
<dbReference type="EMBL" id="CP029077">
    <property type="protein sequence ID" value="QED23054.1"/>
    <property type="molecule type" value="Genomic_DNA"/>
</dbReference>
<protein>
    <submittedName>
        <fullName evidence="10">ShlB family large exoprotein secretion/activation protein</fullName>
    </submittedName>
</protein>
<evidence type="ECO:0000256" key="7">
    <source>
        <dbReference type="ARBA" id="ARBA00023136"/>
    </source>
</evidence>
<keyword evidence="8" id="KW-0998">Cell outer membrane</keyword>
<dbReference type="Proteomes" id="UP000321934">
    <property type="component" value="Chromosome"/>
</dbReference>
<evidence type="ECO:0000256" key="3">
    <source>
        <dbReference type="ARBA" id="ARBA00022448"/>
    </source>
</evidence>
<gene>
    <name evidence="10" type="ORF">Deia_00246</name>
</gene>
<dbReference type="InterPro" id="IPR027282">
    <property type="entry name" value="TPS"/>
</dbReference>
<keyword evidence="3" id="KW-0813">Transport</keyword>
<feature type="domain" description="POTRA" evidence="9">
    <location>
        <begin position="103"/>
        <end position="178"/>
    </location>
</feature>
<evidence type="ECO:0000256" key="5">
    <source>
        <dbReference type="ARBA" id="ARBA00022692"/>
    </source>
</evidence>
<dbReference type="Pfam" id="PF08479">
    <property type="entry name" value="POTRA_2"/>
    <property type="match status" value="1"/>
</dbReference>
<evidence type="ECO:0000256" key="1">
    <source>
        <dbReference type="ARBA" id="ARBA00004442"/>
    </source>
</evidence>
<evidence type="ECO:0000259" key="9">
    <source>
        <dbReference type="PROSITE" id="PS51779"/>
    </source>
</evidence>
<dbReference type="PIRSF" id="PIRSF029745">
    <property type="entry name" value="FhaC"/>
    <property type="match status" value="1"/>
</dbReference>
<keyword evidence="6" id="KW-0653">Protein transport</keyword>
<dbReference type="GO" id="GO:0046819">
    <property type="term" value="P:protein secretion by the type V secretion system"/>
    <property type="evidence" value="ECO:0007669"/>
    <property type="project" value="TreeGrafter"/>
</dbReference>
<organism evidence="10 11">
    <name type="scientific">Candidatus Deianiraea vastatrix</name>
    <dbReference type="NCBI Taxonomy" id="2163644"/>
    <lineage>
        <taxon>Bacteria</taxon>
        <taxon>Pseudomonadati</taxon>
        <taxon>Pseudomonadota</taxon>
        <taxon>Alphaproteobacteria</taxon>
        <taxon>Rickettsiales</taxon>
        <taxon>Candidatus Deianiraeaceae</taxon>
        <taxon>Candidatus Deianiraea</taxon>
    </lineage>
</organism>
<dbReference type="GO" id="GO:0009279">
    <property type="term" value="C:cell outer membrane"/>
    <property type="evidence" value="ECO:0007669"/>
    <property type="project" value="UniProtKB-SubCell"/>
</dbReference>
<dbReference type="InterPro" id="IPR034746">
    <property type="entry name" value="POTRA"/>
</dbReference>
<keyword evidence="11" id="KW-1185">Reference proteome</keyword>
<proteinExistence type="inferred from homology"/>
<reference evidence="10 11" key="1">
    <citation type="journal article" date="2019" name="ISME J.">
        <title>Deianiraea, an extracellular bacterium associated with the ciliate Paramecium, suggests an alternative scenario for the evolution of Rickettsiales.</title>
        <authorList>
            <person name="Castelli M."/>
            <person name="Sabaneyeva E."/>
            <person name="Lanzoni O."/>
            <person name="Lebedeva N."/>
            <person name="Floriano A.M."/>
            <person name="Gaiarsa S."/>
            <person name="Benken K."/>
            <person name="Modeo L."/>
            <person name="Bandi C."/>
            <person name="Potekhin A."/>
            <person name="Sassera D."/>
            <person name="Petroni G."/>
        </authorList>
    </citation>
    <scope>NUCLEOTIDE SEQUENCE [LARGE SCALE GENOMIC DNA]</scope>
    <source>
        <strain evidence="10">CyL4-1</strain>
    </source>
</reference>
<keyword evidence="4" id="KW-1134">Transmembrane beta strand</keyword>
<keyword evidence="5" id="KW-0812">Transmembrane</keyword>
<evidence type="ECO:0000313" key="11">
    <source>
        <dbReference type="Proteomes" id="UP000321934"/>
    </source>
</evidence>
<evidence type="ECO:0000256" key="2">
    <source>
        <dbReference type="ARBA" id="ARBA00009055"/>
    </source>
</evidence>
<dbReference type="Pfam" id="PF03865">
    <property type="entry name" value="ShlB"/>
    <property type="match status" value="1"/>
</dbReference>
<dbReference type="Gene3D" id="3.10.20.310">
    <property type="entry name" value="membrane protein fhac"/>
    <property type="match status" value="1"/>
</dbReference>
<dbReference type="InterPro" id="IPR051544">
    <property type="entry name" value="TPS_OM_transporter"/>
</dbReference>
<sequence length="624" mass="69506">MSVLMPLILGLYLRYKGVVYQMSRSFVNSFSIFVVLLVSILVSINTAYAQDDPASLIIPQQQKLIEQEQLNREIQDFKNWEKEREKEHNVEDANKDKSPENCFTIHEIKLEDNTVFSKRDISKTSSRYLNTCITPEKIAEVITAFSNLYKDKGYITTQVYVKEQNLKSGVLTLNVIEGKVEDVKFGNNATADKVTGYFITPLSKDDVLNVKAIDQTTENLSYIPSYQYKTNVEAGSKAGLSKINISGTKSFPASVYAETDTIGQQYTGHNRYTLGSRIDNPLKLGDSLNLKYVSTFNDASDGKYSRSFIGSWSMPVKWARIGVNSAYSKYLSTIQGQLQSFQSSGTVTSNSFFANGVVFRNKSVKTTLVSTLNLLSTKNYINDALSNTQSRSLANMEVGIMNNLYTPYGGFFHKLTYIRGLNSFGSISDTPTSTYHAQFDAIRFYHLYSIKTDKIFNGKLPFTFQNTIDAQYAWQDVYSQNQFVLGGFYSVRGFRDVNIYSSSGILTRNDIDFALMDYIKPTNKFTQILTNNGKGGLTLGGFFDIGQATSHVASNTTAGGTGAGNLSSGNHGVLAGAGYKIGYTSKYFQTSLTIAHSIKYPDYLTQSVKANDGRVIYLTVRGVW</sequence>